<evidence type="ECO:0000259" key="6">
    <source>
        <dbReference type="SMART" id="SM00532"/>
    </source>
</evidence>
<dbReference type="Gene3D" id="3.30.470.30">
    <property type="entry name" value="DNA ligase/mRNA capping enzyme"/>
    <property type="match status" value="1"/>
</dbReference>
<dbReference type="EC" id="6.5.1.2" evidence="1"/>
<dbReference type="SUPFAM" id="SSF56091">
    <property type="entry name" value="DNA ligase/mRNA capping enzyme, catalytic domain"/>
    <property type="match status" value="1"/>
</dbReference>
<dbReference type="InterPro" id="IPR013840">
    <property type="entry name" value="DNAligase_N"/>
</dbReference>
<evidence type="ECO:0000256" key="5">
    <source>
        <dbReference type="ARBA" id="ARBA00034005"/>
    </source>
</evidence>
<name>A0A8S5UFB5_9CAUD</name>
<evidence type="ECO:0000256" key="3">
    <source>
        <dbReference type="ARBA" id="ARBA00022705"/>
    </source>
</evidence>
<evidence type="ECO:0000313" key="7">
    <source>
        <dbReference type="EMBL" id="DAF93090.1"/>
    </source>
</evidence>
<evidence type="ECO:0000256" key="2">
    <source>
        <dbReference type="ARBA" id="ARBA00022598"/>
    </source>
</evidence>
<comment type="catalytic activity">
    <reaction evidence="5">
        <text>NAD(+) + (deoxyribonucleotide)n-3'-hydroxyl + 5'-phospho-(deoxyribonucleotide)m = (deoxyribonucleotide)n+m + AMP + beta-nicotinamide D-nucleotide.</text>
        <dbReference type="EC" id="6.5.1.2"/>
    </reaction>
</comment>
<dbReference type="InterPro" id="IPR010994">
    <property type="entry name" value="RuvA_2-like"/>
</dbReference>
<keyword evidence="4" id="KW-0520">NAD</keyword>
<reference evidence="7" key="1">
    <citation type="journal article" date="2021" name="Proc. Natl. Acad. Sci. U.S.A.">
        <title>A Catalog of Tens of Thousands of Viruses from Human Metagenomes Reveals Hidden Associations with Chronic Diseases.</title>
        <authorList>
            <person name="Tisza M.J."/>
            <person name="Buck C.B."/>
        </authorList>
    </citation>
    <scope>NUCLEOTIDE SEQUENCE</scope>
    <source>
        <strain evidence="7">CtcyQ27</strain>
    </source>
</reference>
<dbReference type="Gene3D" id="2.40.50.140">
    <property type="entry name" value="Nucleic acid-binding proteins"/>
    <property type="match status" value="1"/>
</dbReference>
<keyword evidence="3" id="KW-0235">DNA replication</keyword>
<proteinExistence type="predicted"/>
<dbReference type="SMART" id="SM00532">
    <property type="entry name" value="LIGANc"/>
    <property type="match status" value="1"/>
</dbReference>
<protein>
    <recommendedName>
        <fullName evidence="1">DNA ligase (NAD(+))</fullName>
        <ecNumber evidence="1">6.5.1.2</ecNumber>
    </recommendedName>
</protein>
<keyword evidence="2 7" id="KW-0436">Ligase</keyword>
<dbReference type="Pfam" id="PF01653">
    <property type="entry name" value="DNA_ligase_aden"/>
    <property type="match status" value="1"/>
</dbReference>
<dbReference type="InterPro" id="IPR012340">
    <property type="entry name" value="NA-bd_OB-fold"/>
</dbReference>
<sequence>MDNNITILKSLKNNLVTNSGSLTDIIFDSKEMINNETMSLMSKPVWNKEDVEKGVLIIQISNNLYNNSDLDILLLDDGVYDLLLEKVREYVPDIQSGATPQNLAGSASQFMETEETKMSNPIMHVPDDEIEKMNNMMFPSIINIRREFNSNDIFAKDLLPESNDVTKRLRNTQHEHPELVGTLHKSKFVLSADAIERGVFNQSNVVVLERDWIAPMILSNIIKPTDQLDVILSLKYDGISIEADVNTEVISARTRGDTDLEKASDLTPIFKGYKFPNAVDLGETIGMKFEAIVSYNNLDNINRLTGNHYINGRTAIIGILGRSDSYRYRDFITLVPLQTSLKDENGEPLDRLVEIEFMNRYYTREIMFKHQTISGNYQSILFQIKRYAEEAEFARSFLPFMYDGIVAEMYDPEIRKKLGRKNSIDQYKMAVKFNPMRRHSVFRGYKYSIGQSGMIVPMFYFDPVEFLGAIHDHTTGYSYEHFNKLNLYKGDVIDIDYNHDVMPYVSKPDIQFNRDNHNRPPEADEVFPDKCPFCGGKITISKSGKAAYCMNLHCVGKEAKRISNMIAKLGIKDIAEERMAALGIGSLKELYDYPYDKMVEIIGPTNAAKFKDQLDSIKNNETPDYILIGALGFSNLSAKTWRIIFEKIALVDIIQYLDGGYIDDVKDMFCTIKGIGPNTTETIIEEWNSFKDDIHFIVNEFNYKNSYGSFKIRKKIRFTGFRDKFLESILDEMGYDADGNAGVTKDTAILLVPYDGYNQGSKCEKALKYNIKMMTVNDFKNYIGLETKSF</sequence>
<dbReference type="GO" id="GO:0003911">
    <property type="term" value="F:DNA ligase (NAD+) activity"/>
    <property type="evidence" value="ECO:0007669"/>
    <property type="project" value="InterPro"/>
</dbReference>
<dbReference type="InterPro" id="IPR013839">
    <property type="entry name" value="DNAligase_adenylation"/>
</dbReference>
<evidence type="ECO:0000256" key="4">
    <source>
        <dbReference type="ARBA" id="ARBA00023027"/>
    </source>
</evidence>
<organism evidence="7">
    <name type="scientific">Myoviridae sp. ctcyQ27</name>
    <dbReference type="NCBI Taxonomy" id="2825139"/>
    <lineage>
        <taxon>Viruses</taxon>
        <taxon>Duplodnaviria</taxon>
        <taxon>Heunggongvirae</taxon>
        <taxon>Uroviricota</taxon>
        <taxon>Caudoviricetes</taxon>
    </lineage>
</organism>
<dbReference type="EMBL" id="BK016080">
    <property type="protein sequence ID" value="DAF93090.1"/>
    <property type="molecule type" value="Genomic_DNA"/>
</dbReference>
<evidence type="ECO:0000256" key="1">
    <source>
        <dbReference type="ARBA" id="ARBA00012722"/>
    </source>
</evidence>
<feature type="domain" description="NAD-dependent DNA ligase N-terminal" evidence="6">
    <location>
        <begin position="50"/>
        <end position="570"/>
    </location>
</feature>
<dbReference type="SUPFAM" id="SSF50249">
    <property type="entry name" value="Nucleic acid-binding proteins"/>
    <property type="match status" value="1"/>
</dbReference>
<accession>A0A8S5UFB5</accession>
<dbReference type="SUPFAM" id="SSF47781">
    <property type="entry name" value="RuvA domain 2-like"/>
    <property type="match status" value="1"/>
</dbReference>